<keyword evidence="2" id="KW-1185">Reference proteome</keyword>
<gene>
    <name evidence="1" type="ORF">AN2V17_33990</name>
</gene>
<organism evidence="1 2">
    <name type="scientific">Vallitalea maricola</name>
    <dbReference type="NCBI Taxonomy" id="3074433"/>
    <lineage>
        <taxon>Bacteria</taxon>
        <taxon>Bacillati</taxon>
        <taxon>Bacillota</taxon>
        <taxon>Clostridia</taxon>
        <taxon>Lachnospirales</taxon>
        <taxon>Vallitaleaceae</taxon>
        <taxon>Vallitalea</taxon>
    </lineage>
</organism>
<protein>
    <submittedName>
        <fullName evidence="1">Uncharacterized protein</fullName>
    </submittedName>
</protein>
<name>A0ACB5UNG1_9FIRM</name>
<evidence type="ECO:0000313" key="1">
    <source>
        <dbReference type="EMBL" id="GMQ64162.1"/>
    </source>
</evidence>
<proteinExistence type="predicted"/>
<dbReference type="EMBL" id="BTPU01000061">
    <property type="protein sequence ID" value="GMQ64162.1"/>
    <property type="molecule type" value="Genomic_DNA"/>
</dbReference>
<sequence length="527" mass="62696">MGNSLDSQQRQAIVVDEKSNLVVAGAGSGKTLTISGKVKYLVDRKGIEPNNILLISYTRKAADEMKERIVKKLNVDVQSLTFHALGVKIIREVEKKPPIIFDEFIDGNPFNKFFKEEIYKSREYVNKIIEFYGLYINVPKEVNEFETIGDYYEYCKSVDFTTLKGKMSKDTYVKNKVKELREDKMTIQGEQVKSFEELMIANFLYLNGINYEYEKLYEYDTADQYHRQYKPDFYLTDYDIYLEHFGINKEGKAPWLNSIEEQRYLEGMIWKRRLHIEKGTKLIETYSYYNQKGILLKLKEILVNEGVSLIPIDYYKVFSCLYNQKEDRYFKELIKLFKTFVKLFKSNGYKLEKFNQYKTNALNNNNRILKQRTILFMDIAERLFTYYENYLTSIKKIDFDDMINKSTEYVRAGKWMLNYKYQDISVSRYKLIKKIRDKVSAKVLCVGDDWQSIYRFAGSEINLFKEFDKFFGYYEMMKIEKTYRNSQELINIAGNFIMNNSSQFTKDLKSDQHNPNPLKIYGYVNHQ</sequence>
<accession>A0ACB5UNG1</accession>
<evidence type="ECO:0000313" key="2">
    <source>
        <dbReference type="Proteomes" id="UP001374599"/>
    </source>
</evidence>
<comment type="caution">
    <text evidence="1">The sequence shown here is derived from an EMBL/GenBank/DDBJ whole genome shotgun (WGS) entry which is preliminary data.</text>
</comment>
<reference evidence="1" key="1">
    <citation type="submission" date="2023-09" db="EMBL/GenBank/DDBJ databases">
        <title>Vallitalea sediminicola and Vallitalea maricola sp. nov., anaerobic bacteria isolated from marine sediment.</title>
        <authorList>
            <person name="Hirano S."/>
            <person name="Maeda A."/>
            <person name="Terahara T."/>
            <person name="Mori K."/>
            <person name="Hamada M."/>
            <person name="Matsumoto R."/>
            <person name="Kobayashi T."/>
        </authorList>
    </citation>
    <scope>NUCLEOTIDE SEQUENCE</scope>
    <source>
        <strain evidence="1">AN17-2</strain>
    </source>
</reference>
<dbReference type="Proteomes" id="UP001374599">
    <property type="component" value="Unassembled WGS sequence"/>
</dbReference>